<dbReference type="SUPFAM" id="SSF51338">
    <property type="entry name" value="Composite domain of metallo-dependent hydrolases"/>
    <property type="match status" value="1"/>
</dbReference>
<dbReference type="Proteomes" id="UP000287865">
    <property type="component" value="Unassembled WGS sequence"/>
</dbReference>
<evidence type="ECO:0000259" key="2">
    <source>
        <dbReference type="Pfam" id="PF01979"/>
    </source>
</evidence>
<dbReference type="SUPFAM" id="SSF51556">
    <property type="entry name" value="Metallo-dependent hydrolases"/>
    <property type="match status" value="1"/>
</dbReference>
<dbReference type="OrthoDB" id="9782972at2"/>
<proteinExistence type="predicted"/>
<gene>
    <name evidence="3" type="ORF">B0I24_10638</name>
    <name evidence="4" type="ORF">CWE07_07900</name>
</gene>
<dbReference type="GO" id="GO:0016810">
    <property type="term" value="F:hydrolase activity, acting on carbon-nitrogen (but not peptide) bonds"/>
    <property type="evidence" value="ECO:0007669"/>
    <property type="project" value="InterPro"/>
</dbReference>
<feature type="chain" id="PRO_5016274691" evidence="1">
    <location>
        <begin position="24"/>
        <end position="458"/>
    </location>
</feature>
<dbReference type="Proteomes" id="UP000249203">
    <property type="component" value="Unassembled WGS sequence"/>
</dbReference>
<dbReference type="PROSITE" id="PS51257">
    <property type="entry name" value="PROKAR_LIPOPROTEIN"/>
    <property type="match status" value="1"/>
</dbReference>
<dbReference type="AlphaFoldDB" id="A0A327WVB8"/>
<evidence type="ECO:0000313" key="6">
    <source>
        <dbReference type="Proteomes" id="UP000287865"/>
    </source>
</evidence>
<evidence type="ECO:0000256" key="1">
    <source>
        <dbReference type="SAM" id="SignalP"/>
    </source>
</evidence>
<keyword evidence="6" id="KW-1185">Reference proteome</keyword>
<dbReference type="Gene3D" id="2.30.40.10">
    <property type="entry name" value="Urease, subunit C, domain 1"/>
    <property type="match status" value="1"/>
</dbReference>
<dbReference type="EMBL" id="QLMD01000006">
    <property type="protein sequence ID" value="RAJ96975.1"/>
    <property type="molecule type" value="Genomic_DNA"/>
</dbReference>
<keyword evidence="1" id="KW-0732">Signal</keyword>
<reference evidence="3 5" key="2">
    <citation type="submission" date="2018-06" db="EMBL/GenBank/DDBJ databases">
        <title>Genomic Encyclopedia of Type Strains, Phase III (KMG-III): the genomes of soil and plant-associated and newly described type strains.</title>
        <authorList>
            <person name="Whitman W."/>
        </authorList>
    </citation>
    <scope>NUCLEOTIDE SEQUENCE [LARGE SCALE GENOMIC DNA]</scope>
    <source>
        <strain evidence="3 5">CGMCC 1.15366</strain>
    </source>
</reference>
<name>A0A327WVB8_9GAMM</name>
<dbReference type="PANTHER" id="PTHR43135">
    <property type="entry name" value="ALPHA-D-RIBOSE 1-METHYLPHOSPHONATE 5-TRIPHOSPHATE DIPHOSPHATASE"/>
    <property type="match status" value="1"/>
</dbReference>
<sequence length="458" mass="49957">MKQLSLVALGVGIAIGLAGCGQAEQTASIPAAEPIEGAYSDELRELLADSQVFTVAYAWDGVSASYIENAAIVVREGRVMSMFSTDAQSLPEDGVDITDLGQRYVLPGLINAHGHVGMADGLQTGEAVYSQQLVRDQLATYAHYGITSVVSLGDEPEQAFQVRDEMNPRAPGMSRLWVAGDVLDPSSPEDAVSAVAGAAATNPDWVKIRVDSQLGRQTAMSEPVYSQVIESSHEHDLPLASHMVTLEHAKGLMRANTDLLAHSVRDAEVDDELIDLMLQAQVCMTPTLTREVSTFVYAQEPDFFADPFFRQTVDDDMIAQLLEPEMQQNYQGQDAQYYEQALPLAMQNMVRMHEAGVGIAMGTDSGPPARFQGYFEHMEMEMMEDAGMSALDVLLSATSVAAQCMGLGDELGRLASGYWADFVVFEQDPMQGMQHLRSIEQVYIAGERFESPFGDYTR</sequence>
<evidence type="ECO:0000313" key="3">
    <source>
        <dbReference type="EMBL" id="RAJ96975.1"/>
    </source>
</evidence>
<dbReference type="PANTHER" id="PTHR43135:SF3">
    <property type="entry name" value="ALPHA-D-RIBOSE 1-METHYLPHOSPHONATE 5-TRIPHOSPHATE DIPHOSPHATASE"/>
    <property type="match status" value="1"/>
</dbReference>
<dbReference type="InterPro" id="IPR011059">
    <property type="entry name" value="Metal-dep_hydrolase_composite"/>
</dbReference>
<dbReference type="RefSeq" id="WP_111569350.1">
    <property type="nucleotide sequence ID" value="NZ_PIPK01000006.1"/>
</dbReference>
<dbReference type="InterPro" id="IPR006680">
    <property type="entry name" value="Amidohydro-rel"/>
</dbReference>
<feature type="signal peptide" evidence="1">
    <location>
        <begin position="1"/>
        <end position="23"/>
    </location>
</feature>
<protein>
    <submittedName>
        <fullName evidence="3">Imidazolonepropionase-like amidohydrolase</fullName>
    </submittedName>
</protein>
<dbReference type="InterPro" id="IPR032466">
    <property type="entry name" value="Metal_Hydrolase"/>
</dbReference>
<organism evidence="3 5">
    <name type="scientific">Aliidiomarina maris</name>
    <dbReference type="NCBI Taxonomy" id="531312"/>
    <lineage>
        <taxon>Bacteria</taxon>
        <taxon>Pseudomonadati</taxon>
        <taxon>Pseudomonadota</taxon>
        <taxon>Gammaproteobacteria</taxon>
        <taxon>Alteromonadales</taxon>
        <taxon>Idiomarinaceae</taxon>
        <taxon>Aliidiomarina</taxon>
    </lineage>
</organism>
<reference evidence="4 6" key="1">
    <citation type="journal article" date="2018" name="Front. Microbiol.">
        <title>Genome-Based Analysis Reveals the Taxonomy and Diversity of the Family Idiomarinaceae.</title>
        <authorList>
            <person name="Liu Y."/>
            <person name="Lai Q."/>
            <person name="Shao Z."/>
        </authorList>
    </citation>
    <scope>NUCLEOTIDE SEQUENCE [LARGE SCALE GENOMIC DNA]</scope>
    <source>
        <strain evidence="4 6">CF12-14</strain>
    </source>
</reference>
<dbReference type="InterPro" id="IPR051781">
    <property type="entry name" value="Metallo-dep_Hydrolase"/>
</dbReference>
<evidence type="ECO:0000313" key="4">
    <source>
        <dbReference type="EMBL" id="RUO24586.1"/>
    </source>
</evidence>
<comment type="caution">
    <text evidence="3">The sequence shown here is derived from an EMBL/GenBank/DDBJ whole genome shotgun (WGS) entry which is preliminary data.</text>
</comment>
<dbReference type="Gene3D" id="3.20.20.140">
    <property type="entry name" value="Metal-dependent hydrolases"/>
    <property type="match status" value="1"/>
</dbReference>
<feature type="domain" description="Amidohydrolase-related" evidence="2">
    <location>
        <begin position="104"/>
        <end position="447"/>
    </location>
</feature>
<evidence type="ECO:0000313" key="5">
    <source>
        <dbReference type="Proteomes" id="UP000249203"/>
    </source>
</evidence>
<accession>A0A327WVB8</accession>
<keyword evidence="3" id="KW-0378">Hydrolase</keyword>
<dbReference type="Pfam" id="PF01979">
    <property type="entry name" value="Amidohydro_1"/>
    <property type="match status" value="1"/>
</dbReference>
<dbReference type="EMBL" id="PIPK01000006">
    <property type="protein sequence ID" value="RUO24586.1"/>
    <property type="molecule type" value="Genomic_DNA"/>
</dbReference>